<dbReference type="GO" id="GO:0034497">
    <property type="term" value="P:protein localization to phagophore assembly site"/>
    <property type="evidence" value="ECO:0007669"/>
    <property type="project" value="TreeGrafter"/>
</dbReference>
<dbReference type="Pfam" id="PF04109">
    <property type="entry name" value="ATG9"/>
    <property type="match status" value="1"/>
</dbReference>
<evidence type="ECO:0000256" key="2">
    <source>
        <dbReference type="ARBA" id="ARBA00006185"/>
    </source>
</evidence>
<organism evidence="11 12">
    <name type="scientific">Dendrobium chrysotoxum</name>
    <name type="common">Orchid</name>
    <dbReference type="NCBI Taxonomy" id="161865"/>
    <lineage>
        <taxon>Eukaryota</taxon>
        <taxon>Viridiplantae</taxon>
        <taxon>Streptophyta</taxon>
        <taxon>Embryophyta</taxon>
        <taxon>Tracheophyta</taxon>
        <taxon>Spermatophyta</taxon>
        <taxon>Magnoliopsida</taxon>
        <taxon>Liliopsida</taxon>
        <taxon>Asparagales</taxon>
        <taxon>Orchidaceae</taxon>
        <taxon>Epidendroideae</taxon>
        <taxon>Malaxideae</taxon>
        <taxon>Dendrobiinae</taxon>
        <taxon>Dendrobium</taxon>
    </lineage>
</organism>
<comment type="function">
    <text evidence="10">Phospholipid scramblase involved in autophagy. Cycles between the preautophagosomal structure/phagophore assembly site (PAS) and the cytoplasmic vesicle pool and supplies membrane for the growing autophagosome. Lipid scramblase activity plays a key role in preautophagosomal structure/phagophore assembly by distributing the phospholipids that arrive through ATG2 from the cytoplasmic to the luminal leaflet of the bilayer, thereby driving autophagosomal membrane expansion.</text>
</comment>
<evidence type="ECO:0000256" key="5">
    <source>
        <dbReference type="ARBA" id="ARBA00022692"/>
    </source>
</evidence>
<evidence type="ECO:0000256" key="1">
    <source>
        <dbReference type="ARBA" id="ARBA00004511"/>
    </source>
</evidence>
<evidence type="ECO:0000313" key="12">
    <source>
        <dbReference type="Proteomes" id="UP000775213"/>
    </source>
</evidence>
<accession>A0AAV7G5R8</accession>
<keyword evidence="9 10" id="KW-0472">Membrane</keyword>
<feature type="transmembrane region" description="Helical" evidence="10">
    <location>
        <begin position="86"/>
        <end position="111"/>
    </location>
</feature>
<sequence length="867" mass="100476">MMSSARKSFLDSIRLKWQLRNESSMNIHLLSDEPPEIELSDYRRLPGSDIENPSELLGGEGLKAEPIADLDLFFESLYNYYCEKGLLCIVIKWIVELLTIIFVLGFIWFFLLVVDWHALRSAKCGIEAVESGQKPCDLAKEVINHHPLVPFTFTKGVIVGCMIILTIYGLFNFLKFFVQFKNTLKIRHFYYYSLHVTDREMRTSSWPTILEKVVQVQKEQQLCVVKDLSAHDIIMRIMRKENYLIGMLNKGILALPISWWVPGAGPPVNLKASGNKNHLILPKTLEWILNWCIFQSMFDSKFCIRSDFITNPSLLRKRLVVVGIVMFVISPCLVIFMLVYLFLWHAEQFYNHPRTASSRRWSNLSKWIFREFNEVGHFFRHRLNSSVVHASNYLNQFPSPLISTIAKFISFVSGGFAAILIIIAFLDESLLEGQIFRRNLFWYAAIFGTVTAIARAIVTDELHILDPEGAMAFVVQHTHYMPKRWRGRENNDRVRAEFETLFQYTGMMLLEEMASIFITPFLLVFVVPKRVDDILQFISDFTVDIEGVGHVCSLSLFDFERHGNSKYASSFNAPKDLRSSQGKMEKSFLSFQSAYPTWEPNSHGQQLLTKLRNFREHQQLRDEMKQDFSPIWTRQINQNLQVRGELIYRFPFRKPENIGGFPISTYNLTPDLRTLDCYYLAQPLHSSDPETAFKPSREPWPPYDQPPYREEVEIEQGNRQQSHIEASTSSPFFHENSFHQYATERYHPKDWWNRPTVGSSGPQASFIEPPPVFNHHTSRRYTDDLSERSVDEEGIRDGNDDGRCKRNLRSLWRTTYVDDDDDDGGFGLHFADEPKSERSPSLVSNVYGNHLANLPVRIIPSSSDPVE</sequence>
<evidence type="ECO:0000313" key="11">
    <source>
        <dbReference type="EMBL" id="KAH0451741.1"/>
    </source>
</evidence>
<dbReference type="GO" id="GO:0034727">
    <property type="term" value="P:piecemeal microautophagy of the nucleus"/>
    <property type="evidence" value="ECO:0007669"/>
    <property type="project" value="TreeGrafter"/>
</dbReference>
<dbReference type="GO" id="GO:0006869">
    <property type="term" value="P:lipid transport"/>
    <property type="evidence" value="ECO:0007669"/>
    <property type="project" value="UniProtKB-KW"/>
</dbReference>
<feature type="transmembrane region" description="Helical" evidence="10">
    <location>
        <begin position="408"/>
        <end position="428"/>
    </location>
</feature>
<dbReference type="GO" id="GO:0000422">
    <property type="term" value="P:autophagy of mitochondrion"/>
    <property type="evidence" value="ECO:0007669"/>
    <property type="project" value="TreeGrafter"/>
</dbReference>
<comment type="similarity">
    <text evidence="2 10">Belongs to the ATG9 family.</text>
</comment>
<dbReference type="PANTHER" id="PTHR13038">
    <property type="entry name" value="APG9 AUTOPHAGY 9"/>
    <property type="match status" value="1"/>
</dbReference>
<keyword evidence="4 10" id="KW-0813">Transport</keyword>
<feature type="transmembrane region" description="Helical" evidence="10">
    <location>
        <begin position="157"/>
        <end position="178"/>
    </location>
</feature>
<proteinExistence type="inferred from homology"/>
<evidence type="ECO:0000256" key="8">
    <source>
        <dbReference type="ARBA" id="ARBA00023055"/>
    </source>
</evidence>
<dbReference type="EMBL" id="JAGFBR010000017">
    <property type="protein sequence ID" value="KAH0451741.1"/>
    <property type="molecule type" value="Genomic_DNA"/>
</dbReference>
<keyword evidence="8 10" id="KW-0445">Lipid transport</keyword>
<evidence type="ECO:0000256" key="9">
    <source>
        <dbReference type="ARBA" id="ARBA00023136"/>
    </source>
</evidence>
<keyword evidence="6 10" id="KW-1133">Transmembrane helix</keyword>
<evidence type="ECO:0000256" key="6">
    <source>
        <dbReference type="ARBA" id="ARBA00022989"/>
    </source>
</evidence>
<dbReference type="GO" id="GO:0061709">
    <property type="term" value="P:reticulophagy"/>
    <property type="evidence" value="ECO:0007669"/>
    <property type="project" value="TreeGrafter"/>
</dbReference>
<dbReference type="Proteomes" id="UP000775213">
    <property type="component" value="Unassembled WGS sequence"/>
</dbReference>
<keyword evidence="7 10" id="KW-0072">Autophagy</keyword>
<feature type="transmembrane region" description="Helical" evidence="10">
    <location>
        <begin position="319"/>
        <end position="343"/>
    </location>
</feature>
<feature type="transmembrane region" description="Helical" evidence="10">
    <location>
        <begin position="440"/>
        <end position="458"/>
    </location>
</feature>
<keyword evidence="12" id="KW-1185">Reference proteome</keyword>
<evidence type="ECO:0000256" key="4">
    <source>
        <dbReference type="ARBA" id="ARBA00022448"/>
    </source>
</evidence>
<reference evidence="11 12" key="1">
    <citation type="journal article" date="2021" name="Hortic Res">
        <title>Chromosome-scale assembly of the Dendrobium chrysotoxum genome enhances the understanding of orchid evolution.</title>
        <authorList>
            <person name="Zhang Y."/>
            <person name="Zhang G.Q."/>
            <person name="Zhang D."/>
            <person name="Liu X.D."/>
            <person name="Xu X.Y."/>
            <person name="Sun W.H."/>
            <person name="Yu X."/>
            <person name="Zhu X."/>
            <person name="Wang Z.W."/>
            <person name="Zhao X."/>
            <person name="Zhong W.Y."/>
            <person name="Chen H."/>
            <person name="Yin W.L."/>
            <person name="Huang T."/>
            <person name="Niu S.C."/>
            <person name="Liu Z.J."/>
        </authorList>
    </citation>
    <scope>NUCLEOTIDE SEQUENCE [LARGE SCALE GENOMIC DNA]</scope>
    <source>
        <strain evidence="11">Lindl</strain>
    </source>
</reference>
<evidence type="ECO:0000256" key="7">
    <source>
        <dbReference type="ARBA" id="ARBA00023006"/>
    </source>
</evidence>
<protein>
    <recommendedName>
        <fullName evidence="3 10">Autophagy-related protein 9</fullName>
    </recommendedName>
</protein>
<gene>
    <name evidence="11" type="ORF">IEQ34_019040</name>
</gene>
<evidence type="ECO:0000256" key="10">
    <source>
        <dbReference type="RuleBase" id="RU364027"/>
    </source>
</evidence>
<keyword evidence="5 10" id="KW-0812">Transmembrane</keyword>
<dbReference type="PANTHER" id="PTHR13038:SF10">
    <property type="entry name" value="AUTOPHAGY-RELATED PROTEIN 9"/>
    <property type="match status" value="1"/>
</dbReference>
<evidence type="ECO:0000256" key="3">
    <source>
        <dbReference type="ARBA" id="ARBA00018074"/>
    </source>
</evidence>
<comment type="subcellular location">
    <subcellularLocation>
        <location evidence="1 10">Preautophagosomal structure membrane</location>
        <topology evidence="1 10">Multi-pass membrane protein</topology>
    </subcellularLocation>
</comment>
<comment type="caution">
    <text evidence="11">The sequence shown here is derived from an EMBL/GenBank/DDBJ whole genome shotgun (WGS) entry which is preliminary data.</text>
</comment>
<dbReference type="AlphaFoldDB" id="A0AAV7G5R8"/>
<dbReference type="InterPro" id="IPR007241">
    <property type="entry name" value="Autophagy-rel_prot_9"/>
</dbReference>
<name>A0AAV7G5R8_DENCH</name>
<feature type="transmembrane region" description="Helical" evidence="10">
    <location>
        <begin position="243"/>
        <end position="260"/>
    </location>
</feature>
<dbReference type="GO" id="GO:0034045">
    <property type="term" value="C:phagophore assembly site membrane"/>
    <property type="evidence" value="ECO:0007669"/>
    <property type="project" value="UniProtKB-SubCell"/>
</dbReference>
<dbReference type="GO" id="GO:0005776">
    <property type="term" value="C:autophagosome"/>
    <property type="evidence" value="ECO:0007669"/>
    <property type="project" value="TreeGrafter"/>
</dbReference>
<feature type="transmembrane region" description="Helical" evidence="10">
    <location>
        <begin position="280"/>
        <end position="298"/>
    </location>
</feature>
<comment type="caution">
    <text evidence="10">Lacks conserved residue(s) required for the propagation of feature annotation.</text>
</comment>